<evidence type="ECO:0000313" key="3">
    <source>
        <dbReference type="Proteomes" id="UP000229498"/>
    </source>
</evidence>
<keyword evidence="3" id="KW-1185">Reference proteome</keyword>
<dbReference type="PANTHER" id="PTHR13078:SF56">
    <property type="entry name" value="PEROXISOMAL MULTIFUNCTIONAL ENZYME TYPE 2"/>
    <property type="match status" value="1"/>
</dbReference>
<dbReference type="GO" id="GO:0006635">
    <property type="term" value="P:fatty acid beta-oxidation"/>
    <property type="evidence" value="ECO:0007669"/>
    <property type="project" value="TreeGrafter"/>
</dbReference>
<dbReference type="SUPFAM" id="SSF54637">
    <property type="entry name" value="Thioesterase/thiol ester dehydrase-isomerase"/>
    <property type="match status" value="2"/>
</dbReference>
<evidence type="ECO:0000313" key="2">
    <source>
        <dbReference type="EMBL" id="PJK27497.1"/>
    </source>
</evidence>
<gene>
    <name evidence="2" type="ORF">CVT23_21500</name>
</gene>
<dbReference type="Pfam" id="PF01575">
    <property type="entry name" value="MaoC_dehydratas"/>
    <property type="match status" value="1"/>
</dbReference>
<name>A0A2M9FVL0_9PROT</name>
<dbReference type="Proteomes" id="UP000229498">
    <property type="component" value="Unassembled WGS sequence"/>
</dbReference>
<dbReference type="OrthoDB" id="5522043at2"/>
<dbReference type="InterPro" id="IPR029069">
    <property type="entry name" value="HotDog_dom_sf"/>
</dbReference>
<feature type="domain" description="MaoC-like" evidence="1">
    <location>
        <begin position="194"/>
        <end position="269"/>
    </location>
</feature>
<dbReference type="Gene3D" id="3.10.129.10">
    <property type="entry name" value="Hotdog Thioesterase"/>
    <property type="match status" value="1"/>
</dbReference>
<protein>
    <recommendedName>
        <fullName evidence="1">MaoC-like domain-containing protein</fullName>
    </recommendedName>
</protein>
<dbReference type="GO" id="GO:0004300">
    <property type="term" value="F:enoyl-CoA hydratase activity"/>
    <property type="evidence" value="ECO:0007669"/>
    <property type="project" value="TreeGrafter"/>
</dbReference>
<comment type="caution">
    <text evidence="2">The sequence shown here is derived from an EMBL/GenBank/DDBJ whole genome shotgun (WGS) entry which is preliminary data.</text>
</comment>
<dbReference type="AlphaFoldDB" id="A0A2M9FVL0"/>
<accession>A0A2M9FVL0</accession>
<proteinExistence type="predicted"/>
<dbReference type="InterPro" id="IPR002539">
    <property type="entry name" value="MaoC-like_dom"/>
</dbReference>
<dbReference type="GO" id="GO:0003857">
    <property type="term" value="F:(3S)-3-hydroxyacyl-CoA dehydrogenase (NAD+) activity"/>
    <property type="evidence" value="ECO:0007669"/>
    <property type="project" value="TreeGrafter"/>
</dbReference>
<organism evidence="2 3">
    <name type="scientific">Minwuia thermotolerans</name>
    <dbReference type="NCBI Taxonomy" id="2056226"/>
    <lineage>
        <taxon>Bacteria</taxon>
        <taxon>Pseudomonadati</taxon>
        <taxon>Pseudomonadota</taxon>
        <taxon>Alphaproteobacteria</taxon>
        <taxon>Minwuiales</taxon>
        <taxon>Minwuiaceae</taxon>
        <taxon>Minwuia</taxon>
    </lineage>
</organism>
<reference evidence="2 3" key="1">
    <citation type="submission" date="2017-11" db="EMBL/GenBank/DDBJ databases">
        <title>Draft genome sequence of Rhizobiales bacterium SY3-13.</title>
        <authorList>
            <person name="Sun C."/>
        </authorList>
    </citation>
    <scope>NUCLEOTIDE SEQUENCE [LARGE SCALE GENOMIC DNA]</scope>
    <source>
        <strain evidence="2 3">SY3-13</strain>
    </source>
</reference>
<dbReference type="EMBL" id="PHIG01000063">
    <property type="protein sequence ID" value="PJK27497.1"/>
    <property type="molecule type" value="Genomic_DNA"/>
</dbReference>
<sequence length="290" mass="31577">MDMRISSARVGEKLGTIETELTPRRLLAYSAGLELGDDCYLDDARPGGAEMMPAMCAAVEWPLADGVRISELIGVTLAQYRKVGVHAEQDSRYHRPPRMGETLTTTGWLEVLRQTRAGVLMTCRYDTVDREGAPVFTSYNSGMLRGWELDRPRAGDSDAGALQPVALDEGQAAKTDVPVARHLPHIYSEGGPIWNPIHTERLVALAADLPDIILHGSATWALAMDRVIRAHAGGDPRRLKRFACRFTGMVIPGETITVRHRAAGDGIEFDTVNADGRPVLSCGVAELHSV</sequence>
<dbReference type="PANTHER" id="PTHR13078">
    <property type="entry name" value="PEROXISOMAL MULTIFUNCTIONAL ENZYME TYPE 2-RELATED"/>
    <property type="match status" value="1"/>
</dbReference>
<dbReference type="GO" id="GO:0044594">
    <property type="term" value="F:17-beta-hydroxysteroid dehydrogenase (NAD+) activity"/>
    <property type="evidence" value="ECO:0007669"/>
    <property type="project" value="TreeGrafter"/>
</dbReference>
<evidence type="ECO:0000259" key="1">
    <source>
        <dbReference type="Pfam" id="PF01575"/>
    </source>
</evidence>